<protein>
    <submittedName>
        <fullName evidence="1">Putative C6 transcription factor</fullName>
    </submittedName>
</protein>
<dbReference type="OrthoDB" id="3525185at2759"/>
<keyword evidence="2" id="KW-1185">Reference proteome</keyword>
<dbReference type="Proteomes" id="UP000799428">
    <property type="component" value="Unassembled WGS sequence"/>
</dbReference>
<dbReference type="PANTHER" id="PTHR38791">
    <property type="entry name" value="ZN(II)2CYS6 TRANSCRIPTION FACTOR (EUROFUNG)-RELATED-RELATED"/>
    <property type="match status" value="1"/>
</dbReference>
<proteinExistence type="predicted"/>
<dbReference type="AlphaFoldDB" id="A0A6G1JZ59"/>
<dbReference type="EMBL" id="MU005778">
    <property type="protein sequence ID" value="KAF2705552.1"/>
    <property type="molecule type" value="Genomic_DNA"/>
</dbReference>
<evidence type="ECO:0000313" key="1">
    <source>
        <dbReference type="EMBL" id="KAF2705552.1"/>
    </source>
</evidence>
<name>A0A6G1JZ59_9PLEO</name>
<dbReference type="PANTHER" id="PTHR38791:SF5">
    <property type="entry name" value="TRANSCRIPTION FACTOR DBAG-RELATED"/>
    <property type="match status" value="1"/>
</dbReference>
<evidence type="ECO:0000313" key="2">
    <source>
        <dbReference type="Proteomes" id="UP000799428"/>
    </source>
</evidence>
<gene>
    <name evidence="1" type="ORF">K504DRAFT_471560</name>
</gene>
<accession>A0A6G1JZ59</accession>
<organism evidence="1 2">
    <name type="scientific">Pleomassaria siparia CBS 279.74</name>
    <dbReference type="NCBI Taxonomy" id="1314801"/>
    <lineage>
        <taxon>Eukaryota</taxon>
        <taxon>Fungi</taxon>
        <taxon>Dikarya</taxon>
        <taxon>Ascomycota</taxon>
        <taxon>Pezizomycotina</taxon>
        <taxon>Dothideomycetes</taxon>
        <taxon>Pleosporomycetidae</taxon>
        <taxon>Pleosporales</taxon>
        <taxon>Pleomassariaceae</taxon>
        <taxon>Pleomassaria</taxon>
    </lineage>
</organism>
<dbReference type="InterPro" id="IPR053175">
    <property type="entry name" value="DHMBA_Reg_Transcription_Factor"/>
</dbReference>
<reference evidence="1" key="1">
    <citation type="journal article" date="2020" name="Stud. Mycol.">
        <title>101 Dothideomycetes genomes: a test case for predicting lifestyles and emergence of pathogens.</title>
        <authorList>
            <person name="Haridas S."/>
            <person name="Albert R."/>
            <person name="Binder M."/>
            <person name="Bloem J."/>
            <person name="Labutti K."/>
            <person name="Salamov A."/>
            <person name="Andreopoulos B."/>
            <person name="Baker S."/>
            <person name="Barry K."/>
            <person name="Bills G."/>
            <person name="Bluhm B."/>
            <person name="Cannon C."/>
            <person name="Castanera R."/>
            <person name="Culley D."/>
            <person name="Daum C."/>
            <person name="Ezra D."/>
            <person name="Gonzalez J."/>
            <person name="Henrissat B."/>
            <person name="Kuo A."/>
            <person name="Liang C."/>
            <person name="Lipzen A."/>
            <person name="Lutzoni F."/>
            <person name="Magnuson J."/>
            <person name="Mondo S."/>
            <person name="Nolan M."/>
            <person name="Ohm R."/>
            <person name="Pangilinan J."/>
            <person name="Park H.-J."/>
            <person name="Ramirez L."/>
            <person name="Alfaro M."/>
            <person name="Sun H."/>
            <person name="Tritt A."/>
            <person name="Yoshinaga Y."/>
            <person name="Zwiers L.-H."/>
            <person name="Turgeon B."/>
            <person name="Goodwin S."/>
            <person name="Spatafora J."/>
            <person name="Crous P."/>
            <person name="Grigoriev I."/>
        </authorList>
    </citation>
    <scope>NUCLEOTIDE SEQUENCE</scope>
    <source>
        <strain evidence="1">CBS 279.74</strain>
    </source>
</reference>
<sequence>MPKRVPIPGTNILPDEVLPLEISPAESNVLCLRAFFYDYCFISTNPSLSKGYLVGLETLTYRLGIQSDLVKAPGLLQKADILYQELLGALAQTIRNPTSAKAAETRFVAMLLGLYQITNTDISGYGSHDLHAKGLAALMHCAPSPLSLFGNYQLASGSRNKINVMKSGILSVEALCHQEVGLDYLLLRLDVLWTKAEITVTLTDFFLLKADVMALEKQFLEWEYSRIPELKPTEIGTVPVSESHVLVGYWPGKIDIYYDVYVAAIWNVFRTTHLLLLALISKVSNNLGETLHTASVVEKANLIASDMLASVPYHLTDNLQAFVSELSNGAEITETGRCLGGLLLMHPLYVASELPFVEDRKREYMRDCLGWIGTNMGIGQASFLAATPGVGRRFLESGCMIIWSGFK</sequence>